<comment type="caution">
    <text evidence="6">The sequence shown here is derived from an EMBL/GenBank/DDBJ whole genome shotgun (WGS) entry which is preliminary data.</text>
</comment>
<dbReference type="PANTHER" id="PTHR43498">
    <property type="entry name" value="FERREDOXIN:COB-COM HETERODISULFIDE REDUCTASE SUBUNIT A"/>
    <property type="match status" value="1"/>
</dbReference>
<name>A0A0F9LDK5_9ZZZZ</name>
<dbReference type="GO" id="GO:0016491">
    <property type="term" value="F:oxidoreductase activity"/>
    <property type="evidence" value="ECO:0007669"/>
    <property type="project" value="UniProtKB-KW"/>
</dbReference>
<keyword evidence="1" id="KW-0004">4Fe-4S</keyword>
<protein>
    <recommendedName>
        <fullName evidence="7">FAD-dependent oxidoreductase</fullName>
    </recommendedName>
</protein>
<reference evidence="6" key="1">
    <citation type="journal article" date="2015" name="Nature">
        <title>Complex archaea that bridge the gap between prokaryotes and eukaryotes.</title>
        <authorList>
            <person name="Spang A."/>
            <person name="Saw J.H."/>
            <person name="Jorgensen S.L."/>
            <person name="Zaremba-Niedzwiedzka K."/>
            <person name="Martijn J."/>
            <person name="Lind A.E."/>
            <person name="van Eijk R."/>
            <person name="Schleper C."/>
            <person name="Guy L."/>
            <person name="Ettema T.J."/>
        </authorList>
    </citation>
    <scope>NUCLEOTIDE SEQUENCE</scope>
</reference>
<keyword evidence="3" id="KW-0560">Oxidoreductase</keyword>
<dbReference type="InterPro" id="IPR039650">
    <property type="entry name" value="HdrA-like"/>
</dbReference>
<evidence type="ECO:0000256" key="5">
    <source>
        <dbReference type="ARBA" id="ARBA00023014"/>
    </source>
</evidence>
<evidence type="ECO:0000256" key="4">
    <source>
        <dbReference type="ARBA" id="ARBA00023004"/>
    </source>
</evidence>
<dbReference type="Gene3D" id="3.50.50.60">
    <property type="entry name" value="FAD/NAD(P)-binding domain"/>
    <property type="match status" value="1"/>
</dbReference>
<dbReference type="InterPro" id="IPR036188">
    <property type="entry name" value="FAD/NAD-bd_sf"/>
</dbReference>
<dbReference type="GO" id="GO:0051539">
    <property type="term" value="F:4 iron, 4 sulfur cluster binding"/>
    <property type="evidence" value="ECO:0007669"/>
    <property type="project" value="UniProtKB-KW"/>
</dbReference>
<dbReference type="PANTHER" id="PTHR43498:SF1">
    <property type="entry name" value="COB--COM HETERODISULFIDE REDUCTASE IRON-SULFUR SUBUNIT A"/>
    <property type="match status" value="1"/>
</dbReference>
<keyword evidence="4" id="KW-0408">Iron</keyword>
<gene>
    <name evidence="6" type="ORF">LCGC14_1290320</name>
</gene>
<dbReference type="GO" id="GO:0046872">
    <property type="term" value="F:metal ion binding"/>
    <property type="evidence" value="ECO:0007669"/>
    <property type="project" value="UniProtKB-KW"/>
</dbReference>
<evidence type="ECO:0008006" key="7">
    <source>
        <dbReference type="Google" id="ProtNLM"/>
    </source>
</evidence>
<evidence type="ECO:0000256" key="3">
    <source>
        <dbReference type="ARBA" id="ARBA00023002"/>
    </source>
</evidence>
<keyword evidence="5" id="KW-0411">Iron-sulfur</keyword>
<organism evidence="6">
    <name type="scientific">marine sediment metagenome</name>
    <dbReference type="NCBI Taxonomy" id="412755"/>
    <lineage>
        <taxon>unclassified sequences</taxon>
        <taxon>metagenomes</taxon>
        <taxon>ecological metagenomes</taxon>
    </lineage>
</organism>
<accession>A0A0F9LDK5</accession>
<dbReference type="Pfam" id="PF12831">
    <property type="entry name" value="FAD_oxidored"/>
    <property type="match status" value="1"/>
</dbReference>
<evidence type="ECO:0000256" key="2">
    <source>
        <dbReference type="ARBA" id="ARBA00022723"/>
    </source>
</evidence>
<sequence length="511" mass="56829">METVKEPARDLPVIDKVDVIIVGGGPAGIGAALASSRTGARTVLIERFGGLGGQQTQGLNSVFSRVDPEIHNGIIQELISRLMEGGAMRKPDEKRLRRNPFRSSLIRRYGEENLPKRLLNTNIGWWGGDKIFDIEYYKYLLDSMMQKDGVKMFLHSFAAGIIREGDTLKGIIVEGKEGRRAILGKAIIDTTGDGDIAWKSGAPVLDDKIPLGRRKGHNMGSLTAFYLGGVKVKKWLEYRKNHLSEWGQMYGGHRMVREAREKGAYIRGDSIILSPVHSVHGGGRIWVMNPMYGPREDRHMWMAEEQTNLEISLRRQAFAVQKLLKDQIPGFENCFVEKTANYPVTTMHRILGDHVVTVAEMREGKTFDDSIAINNQPPDIWEVTGRFGYEILPHDIPYRSIVSKEVHNLLAAGTTISCGIFTNGGLRYCTPSICTGQAAGTAAALAALNNISPKDLDVSLLQDTLREQGAHTSVRNVTDEVLEPYRFIKKVSKVSKKSSRVEIDEAEIGKY</sequence>
<dbReference type="SUPFAM" id="SSF51905">
    <property type="entry name" value="FAD/NAD(P)-binding domain"/>
    <property type="match status" value="1"/>
</dbReference>
<evidence type="ECO:0000313" key="6">
    <source>
        <dbReference type="EMBL" id="KKM85311.1"/>
    </source>
</evidence>
<dbReference type="EMBL" id="LAZR01007432">
    <property type="protein sequence ID" value="KKM85311.1"/>
    <property type="molecule type" value="Genomic_DNA"/>
</dbReference>
<evidence type="ECO:0000256" key="1">
    <source>
        <dbReference type="ARBA" id="ARBA00022485"/>
    </source>
</evidence>
<proteinExistence type="predicted"/>
<keyword evidence="2" id="KW-0479">Metal-binding</keyword>
<dbReference type="AlphaFoldDB" id="A0A0F9LDK5"/>